<feature type="compositionally biased region" description="Polar residues" evidence="1">
    <location>
        <begin position="367"/>
        <end position="386"/>
    </location>
</feature>
<evidence type="ECO:0000313" key="4">
    <source>
        <dbReference type="Proteomes" id="UP000070544"/>
    </source>
</evidence>
<keyword evidence="2" id="KW-0472">Membrane</keyword>
<feature type="transmembrane region" description="Helical" evidence="2">
    <location>
        <begin position="60"/>
        <end position="81"/>
    </location>
</feature>
<feature type="compositionally biased region" description="Polar residues" evidence="1">
    <location>
        <begin position="882"/>
        <end position="892"/>
    </location>
</feature>
<feature type="region of interest" description="Disordered" evidence="1">
    <location>
        <begin position="357"/>
        <end position="386"/>
    </location>
</feature>
<dbReference type="OrthoDB" id="2155351at2759"/>
<organism evidence="3 4">
    <name type="scientific">Gonapodya prolifera (strain JEL478)</name>
    <name type="common">Monoblepharis prolifera</name>
    <dbReference type="NCBI Taxonomy" id="1344416"/>
    <lineage>
        <taxon>Eukaryota</taxon>
        <taxon>Fungi</taxon>
        <taxon>Fungi incertae sedis</taxon>
        <taxon>Chytridiomycota</taxon>
        <taxon>Chytridiomycota incertae sedis</taxon>
        <taxon>Monoblepharidomycetes</taxon>
        <taxon>Monoblepharidales</taxon>
        <taxon>Gonapodyaceae</taxon>
        <taxon>Gonapodya</taxon>
    </lineage>
</organism>
<name>A0A139AVB2_GONPJ</name>
<accession>A0A139AVB2</accession>
<keyword evidence="4" id="KW-1185">Reference proteome</keyword>
<feature type="region of interest" description="Disordered" evidence="1">
    <location>
        <begin position="88"/>
        <end position="144"/>
    </location>
</feature>
<feature type="region of interest" description="Disordered" evidence="1">
    <location>
        <begin position="605"/>
        <end position="639"/>
    </location>
</feature>
<feature type="compositionally biased region" description="Polar residues" evidence="1">
    <location>
        <begin position="903"/>
        <end position="916"/>
    </location>
</feature>
<evidence type="ECO:0000313" key="3">
    <source>
        <dbReference type="EMBL" id="KXS20639.1"/>
    </source>
</evidence>
<evidence type="ECO:0000256" key="1">
    <source>
        <dbReference type="SAM" id="MobiDB-lite"/>
    </source>
</evidence>
<feature type="compositionally biased region" description="Acidic residues" evidence="1">
    <location>
        <begin position="1000"/>
        <end position="1017"/>
    </location>
</feature>
<feature type="compositionally biased region" description="Pro residues" evidence="1">
    <location>
        <begin position="613"/>
        <end position="631"/>
    </location>
</feature>
<reference evidence="3 4" key="1">
    <citation type="journal article" date="2015" name="Genome Biol. Evol.">
        <title>Phylogenomic analyses indicate that early fungi evolved digesting cell walls of algal ancestors of land plants.</title>
        <authorList>
            <person name="Chang Y."/>
            <person name="Wang S."/>
            <person name="Sekimoto S."/>
            <person name="Aerts A.L."/>
            <person name="Choi C."/>
            <person name="Clum A."/>
            <person name="LaButti K.M."/>
            <person name="Lindquist E.A."/>
            <person name="Yee Ngan C."/>
            <person name="Ohm R.A."/>
            <person name="Salamov A.A."/>
            <person name="Grigoriev I.V."/>
            <person name="Spatafora J.W."/>
            <person name="Berbee M.L."/>
        </authorList>
    </citation>
    <scope>NUCLEOTIDE SEQUENCE [LARGE SCALE GENOMIC DNA]</scope>
    <source>
        <strain evidence="3 4">JEL478</strain>
    </source>
</reference>
<sequence length="1059" mass="111755">MASLSDSLLAVVPRALWSSDSASLVNSAKDSINASSPTASSPPSTSSPSYPWSHYHSRTILLSVVAGSLALAAAAGAYYYIALSPPRSKSKKQRTRNENALATSFAPGPEGDPAAHARASSSSGLRISIVEPGRRNSVGAMSPRRHPFTFPYADELDALSSESDSDSESPSRSSSHPRIPRLLPLTNEVLSRILAVSARSKNLVASHLASAPLPPFDSQIAHVKFVARRHKHLYHPLLVEGPPGVGLDMALHAWTADEADTRPALYIPLRRLLVGVAQGITSPSRAGAQVGADLAVTPAEGDLPPFFALDPYDPSFVPLSHRRSNFRVLIAQALGWIEPTPPPSQQAKALGLGVSLTLPDQEHPGSPTATTVSDPPTPLATSSFSFPSFGAVPNQTSAAPAAPAAQIADLSMSQEWTGEEPTDQAERPRPLSWGLFDDVGNPGSRTPTMGAVAMGMSGLSGTSGYEMVPGPHDGGFGFPAEGFGFSDGPTASGASTPKAKLPGFEMGEGFLGWSEPGDHAGGAAGLGDAWGGADGEDGSEGVAVEVEDELDGVEVEVDEKANAEPVVVVGTITPVEAHADAAAIPASTPPTRQSFMARALATVGVSRRATTPSPVPSRTPSPPPTPTPWRVPVPSSTSPDPPWIQHVTLALAVLAAKHARPVLVVVDGAEVLFEQRGRRVEPRDGVWDDVSEVLEWLGSVERRGWAEVVLGGVGGGGVLGKGLRGLRVFDRRLHVRTVDYDTDEAISAYLLDSVNPKIEDEAGRFDARTAALWVEYFGGNGDEVALYVAQNKGVEEYIQARTVQTLAHVTEFLSDHPFFASTNPHNPSYLPDLTALVLHLIVNNGAIDPSTENWGTRMWELVDVLVSWRLLRRRAKFDDRGSTASTRSSLKSGSWWARGKAPSASTGSGVQTNLRGKQSALGPSLAPGAAGGDPFKPLPPHLFDAWNPTGAGFDEQSFLSGVPNLGSSPGSGAFGGPSGQGQVDEDGGNLSDGDERHSSEDEEAQDEDEDDSDDDVDWGEVELVWYDALVKDCMERWFNTVGISGTTYNPFAADRLLTP</sequence>
<feature type="region of interest" description="Disordered" evidence="1">
    <location>
        <begin position="881"/>
        <end position="1017"/>
    </location>
</feature>
<feature type="compositionally biased region" description="Low complexity" evidence="1">
    <location>
        <begin position="919"/>
        <end position="928"/>
    </location>
</feature>
<evidence type="ECO:0000256" key="2">
    <source>
        <dbReference type="SAM" id="Phobius"/>
    </source>
</evidence>
<keyword evidence="2" id="KW-0812">Transmembrane</keyword>
<feature type="region of interest" description="Disordered" evidence="1">
    <location>
        <begin position="159"/>
        <end position="180"/>
    </location>
</feature>
<dbReference type="AlphaFoldDB" id="A0A139AVB2"/>
<feature type="region of interest" description="Disordered" evidence="1">
    <location>
        <begin position="415"/>
        <end position="442"/>
    </location>
</feature>
<proteinExistence type="predicted"/>
<dbReference type="EMBL" id="KQ965735">
    <property type="protein sequence ID" value="KXS20639.1"/>
    <property type="molecule type" value="Genomic_DNA"/>
</dbReference>
<dbReference type="Proteomes" id="UP000070544">
    <property type="component" value="Unassembled WGS sequence"/>
</dbReference>
<gene>
    <name evidence="3" type="ORF">M427DRAFT_131398</name>
</gene>
<keyword evidence="2" id="KW-1133">Transmembrane helix</keyword>
<protein>
    <submittedName>
        <fullName evidence="3">Uncharacterized protein</fullName>
    </submittedName>
</protein>